<gene>
    <name evidence="2" type="ORF">UFOVP661_26</name>
</gene>
<protein>
    <submittedName>
        <fullName evidence="2">Uncharacterized protein</fullName>
    </submittedName>
</protein>
<feature type="region of interest" description="Disordered" evidence="1">
    <location>
        <begin position="61"/>
        <end position="80"/>
    </location>
</feature>
<evidence type="ECO:0000313" key="2">
    <source>
        <dbReference type="EMBL" id="CAB4155955.1"/>
    </source>
</evidence>
<evidence type="ECO:0000256" key="1">
    <source>
        <dbReference type="SAM" id="MobiDB-lite"/>
    </source>
</evidence>
<sequence>MAWEHREGSGSLFTNKFKEKDAHPDFTGEFMLNEIVYKISGWKKKSASGNSYLSLSVQEKNIKPATSNDGPPPVDDEIRF</sequence>
<accession>A0A6J5NFH9</accession>
<organism evidence="2">
    <name type="scientific">uncultured Caudovirales phage</name>
    <dbReference type="NCBI Taxonomy" id="2100421"/>
    <lineage>
        <taxon>Viruses</taxon>
        <taxon>Duplodnaviria</taxon>
        <taxon>Heunggongvirae</taxon>
        <taxon>Uroviricota</taxon>
        <taxon>Caudoviricetes</taxon>
        <taxon>Peduoviridae</taxon>
        <taxon>Maltschvirus</taxon>
        <taxon>Maltschvirus maltsch</taxon>
    </lineage>
</organism>
<proteinExistence type="predicted"/>
<reference evidence="2" key="1">
    <citation type="submission" date="2020-04" db="EMBL/GenBank/DDBJ databases">
        <authorList>
            <person name="Chiriac C."/>
            <person name="Salcher M."/>
            <person name="Ghai R."/>
            <person name="Kavagutti S V."/>
        </authorList>
    </citation>
    <scope>NUCLEOTIDE SEQUENCE</scope>
</reference>
<name>A0A6J5NFH9_9CAUD</name>
<dbReference type="EMBL" id="LR796642">
    <property type="protein sequence ID" value="CAB4155955.1"/>
    <property type="molecule type" value="Genomic_DNA"/>
</dbReference>